<dbReference type="RefSeq" id="WP_083067979.1">
    <property type="nucleotide sequence ID" value="NZ_JBIWIT010000001.1"/>
</dbReference>
<sequence>MHTSSFGVTDEEYLFIQYMAKLNNLSVSELVRTSLLTDLEKQIDITLYEKAMAQHQPKDESISHQETLEELGF</sequence>
<organism evidence="1 2">
    <name type="scientific">Aerococcus viridans</name>
    <dbReference type="NCBI Taxonomy" id="1377"/>
    <lineage>
        <taxon>Bacteria</taxon>
        <taxon>Bacillati</taxon>
        <taxon>Bacillota</taxon>
        <taxon>Bacilli</taxon>
        <taxon>Lactobacillales</taxon>
        <taxon>Aerococcaceae</taxon>
        <taxon>Aerococcus</taxon>
    </lineage>
</organism>
<dbReference type="NCBIfam" id="NF046040">
    <property type="entry name" value="RelB_antitoxin"/>
    <property type="match status" value="1"/>
</dbReference>
<dbReference type="EMBL" id="NBTM02000001">
    <property type="protein sequence ID" value="PNL91162.1"/>
    <property type="molecule type" value="Genomic_DNA"/>
</dbReference>
<comment type="caution">
    <text evidence="1">The sequence shown here is derived from an EMBL/GenBank/DDBJ whole genome shotgun (WGS) entry which is preliminary data.</text>
</comment>
<accession>A0A2J9PLF3</accession>
<dbReference type="Proteomes" id="UP000192813">
    <property type="component" value="Unassembled WGS sequence"/>
</dbReference>
<dbReference type="AlphaFoldDB" id="A0A2J9PLF3"/>
<name>A0A2J9PLF3_9LACT</name>
<dbReference type="InterPro" id="IPR046257">
    <property type="entry name" value="DUF6290"/>
</dbReference>
<dbReference type="Pfam" id="PF19807">
    <property type="entry name" value="DUF6290"/>
    <property type="match status" value="1"/>
</dbReference>
<reference evidence="2" key="1">
    <citation type="submission" date="2017-12" db="EMBL/GenBank/DDBJ databases">
        <title>FDA dAtabase for Regulatory Grade micrObial Sequences (FDA-ARGOS): Supporting development and validation of Infectious Disease Dx tests.</title>
        <authorList>
            <person name="Hoffmann M."/>
            <person name="Allard M."/>
            <person name="Evans P."/>
            <person name="Brown E."/>
            <person name="Tallon L."/>
            <person name="Sadzewicz L."/>
            <person name="Sengamalay N."/>
            <person name="Ott S."/>
            <person name="Godinez A."/>
            <person name="Nagaraj S."/>
            <person name="Vavikolanu K."/>
            <person name="Aluvathingal J."/>
            <person name="Nadendla S."/>
            <person name="Sichtig H."/>
        </authorList>
    </citation>
    <scope>NUCLEOTIDE SEQUENCE [LARGE SCALE GENOMIC DNA]</scope>
    <source>
        <strain evidence="2">FDAARGOS_249</strain>
    </source>
</reference>
<protein>
    <submittedName>
        <fullName evidence="1">Toxin-antitoxin system antitoxin subunit</fullName>
    </submittedName>
</protein>
<gene>
    <name evidence="1" type="ORF">A6J77_002505</name>
</gene>
<evidence type="ECO:0000313" key="1">
    <source>
        <dbReference type="EMBL" id="PNL91162.1"/>
    </source>
</evidence>
<evidence type="ECO:0000313" key="2">
    <source>
        <dbReference type="Proteomes" id="UP000192813"/>
    </source>
</evidence>
<proteinExistence type="predicted"/>